<comment type="subcellular location">
    <subcellularLocation>
        <location evidence="3">Secreted</location>
    </subcellularLocation>
    <subcellularLocation>
        <location evidence="3">Bacterial flagellum</location>
    </subcellularLocation>
</comment>
<feature type="domain" description="Flagellin C-terminal" evidence="5">
    <location>
        <begin position="361"/>
        <end position="443"/>
    </location>
</feature>
<dbReference type="Proteomes" id="UP001055101">
    <property type="component" value="Unassembled WGS sequence"/>
</dbReference>
<dbReference type="EMBL" id="BPRA01000007">
    <property type="protein sequence ID" value="GJE55144.1"/>
    <property type="molecule type" value="Genomic_DNA"/>
</dbReference>
<dbReference type="RefSeq" id="WP_147817862.1">
    <property type="nucleotide sequence ID" value="NZ_BPRA01000007.1"/>
</dbReference>
<dbReference type="Pfam" id="PF00700">
    <property type="entry name" value="Flagellin_C"/>
    <property type="match status" value="1"/>
</dbReference>
<evidence type="ECO:0000256" key="2">
    <source>
        <dbReference type="ARBA" id="ARBA00023143"/>
    </source>
</evidence>
<keyword evidence="3" id="KW-0964">Secreted</keyword>
<protein>
    <recommendedName>
        <fullName evidence="3">Flagellin</fullName>
    </recommendedName>
</protein>
<keyword evidence="7" id="KW-1185">Reference proteome</keyword>
<evidence type="ECO:0000313" key="6">
    <source>
        <dbReference type="EMBL" id="GJE55144.1"/>
    </source>
</evidence>
<sequence length="444" mass="44814">MSAYDVTLSAATRSNLLSLQDTAALTATNQNRLSTGKKVNSALDNPTNFFTASALTDRSTALNGLLDGISNGIQTIQAASKGIDSITALVKQLQSTVKQAQTNAATNLPKITPTVALATTAEATLTGKSQRDTVLAKSLFGTAGTATASTNGNLGFTDATAAGPPAVSNSFRIKSGSTTFDVKLSASATINDLVNGINKSGVAIADIDSSGKLIVTGTGSDPITLDSGTVDTTGAFASVTGQTAALLGVAAGNAAITNVVGGGTSAARSALIDQFNDVRTQLDQLAKDSGFNGTNLLGGDKLSIVFNEKTGAAQNRLDVQGSAISSLSLGVGKFVDSATASTNGDFSVQNNADLTKAADSLTNALTNLRSLASTLGSNLATVQTRQDFTKQIANVLNTGASNLTSADLNEEAANSNALSTRQSLGISALSLANQANQGILKLLQ</sequence>
<comment type="caution">
    <text evidence="6">The sequence shown here is derived from an EMBL/GenBank/DDBJ whole genome shotgun (WGS) entry which is preliminary data.</text>
</comment>
<reference evidence="6" key="2">
    <citation type="submission" date="2021-08" db="EMBL/GenBank/DDBJ databases">
        <authorList>
            <person name="Tani A."/>
            <person name="Ola A."/>
            <person name="Ogura Y."/>
            <person name="Katsura K."/>
            <person name="Hayashi T."/>
        </authorList>
    </citation>
    <scope>NUCLEOTIDE SEQUENCE</scope>
    <source>
        <strain evidence="6">DSM 23674</strain>
    </source>
</reference>
<evidence type="ECO:0000313" key="7">
    <source>
        <dbReference type="Proteomes" id="UP001055101"/>
    </source>
</evidence>
<dbReference type="InterPro" id="IPR001492">
    <property type="entry name" value="Flagellin"/>
</dbReference>
<proteinExistence type="inferred from homology"/>
<dbReference type="PANTHER" id="PTHR42792:SF2">
    <property type="entry name" value="FLAGELLIN"/>
    <property type="match status" value="1"/>
</dbReference>
<comment type="similarity">
    <text evidence="1 3">Belongs to the bacterial flagellin family.</text>
</comment>
<dbReference type="Gene3D" id="1.20.1330.10">
    <property type="entry name" value="f41 fragment of flagellin, N-terminal domain"/>
    <property type="match status" value="1"/>
</dbReference>
<accession>A0ABQ4TLG7</accession>
<name>A0ABQ4TLG7_9HYPH</name>
<gene>
    <name evidence="6" type="ORF">EKPJFOCH_1632</name>
</gene>
<dbReference type="InterPro" id="IPR046358">
    <property type="entry name" value="Flagellin_C"/>
</dbReference>
<dbReference type="Pfam" id="PF00669">
    <property type="entry name" value="Flagellin_N"/>
    <property type="match status" value="1"/>
</dbReference>
<dbReference type="PANTHER" id="PTHR42792">
    <property type="entry name" value="FLAGELLIN"/>
    <property type="match status" value="1"/>
</dbReference>
<dbReference type="SUPFAM" id="SSF64518">
    <property type="entry name" value="Phase 1 flagellin"/>
    <property type="match status" value="2"/>
</dbReference>
<reference evidence="6" key="1">
    <citation type="journal article" date="2021" name="Front. Microbiol.">
        <title>Comprehensive Comparative Genomics and Phenotyping of Methylobacterium Species.</title>
        <authorList>
            <person name="Alessa O."/>
            <person name="Ogura Y."/>
            <person name="Fujitani Y."/>
            <person name="Takami H."/>
            <person name="Hayashi T."/>
            <person name="Sahin N."/>
            <person name="Tani A."/>
        </authorList>
    </citation>
    <scope>NUCLEOTIDE SEQUENCE</scope>
    <source>
        <strain evidence="6">DSM 23674</strain>
    </source>
</reference>
<evidence type="ECO:0000256" key="1">
    <source>
        <dbReference type="ARBA" id="ARBA00005709"/>
    </source>
</evidence>
<feature type="domain" description="Flagellin N-terminal" evidence="4">
    <location>
        <begin position="12"/>
        <end position="106"/>
    </location>
</feature>
<dbReference type="InterPro" id="IPR001029">
    <property type="entry name" value="Flagellin_N"/>
</dbReference>
<evidence type="ECO:0000259" key="5">
    <source>
        <dbReference type="Pfam" id="PF00700"/>
    </source>
</evidence>
<keyword evidence="2 3" id="KW-0975">Bacterial flagellum</keyword>
<organism evidence="6 7">
    <name type="scientific">Methylobacterium thuringiense</name>
    <dbReference type="NCBI Taxonomy" id="1003091"/>
    <lineage>
        <taxon>Bacteria</taxon>
        <taxon>Pseudomonadati</taxon>
        <taxon>Pseudomonadota</taxon>
        <taxon>Alphaproteobacteria</taxon>
        <taxon>Hyphomicrobiales</taxon>
        <taxon>Methylobacteriaceae</taxon>
        <taxon>Methylobacterium</taxon>
    </lineage>
</organism>
<comment type="function">
    <text evidence="3">Flagellin is the subunit protein which polymerizes to form the filaments of bacterial flagella.</text>
</comment>
<evidence type="ECO:0000259" key="4">
    <source>
        <dbReference type="Pfam" id="PF00669"/>
    </source>
</evidence>
<evidence type="ECO:0000256" key="3">
    <source>
        <dbReference type="RuleBase" id="RU362073"/>
    </source>
</evidence>